<gene>
    <name evidence="12" type="primary">TRM44</name>
    <name evidence="12" type="ORF">FIM1_3908</name>
</gene>
<keyword evidence="7 11" id="KW-0808">Transferase</keyword>
<dbReference type="InterPro" id="IPR011671">
    <property type="entry name" value="tRNA_uracil_MeTrfase"/>
</dbReference>
<comment type="similarity">
    <text evidence="2 11">Belongs to the TRM44 family.</text>
</comment>
<keyword evidence="5 11" id="KW-0963">Cytoplasm</keyword>
<keyword evidence="9 11" id="KW-0819">tRNA processing</keyword>
<evidence type="ECO:0000313" key="13">
    <source>
        <dbReference type="Proteomes" id="UP000422736"/>
    </source>
</evidence>
<comment type="subcellular location">
    <subcellularLocation>
        <location evidence="1 11">Cytoplasm</location>
    </subcellularLocation>
</comment>
<dbReference type="EMBL" id="CP015059">
    <property type="protein sequence ID" value="QGN17177.1"/>
    <property type="molecule type" value="Genomic_DNA"/>
</dbReference>
<evidence type="ECO:0000256" key="10">
    <source>
        <dbReference type="ARBA" id="ARBA00047957"/>
    </source>
</evidence>
<keyword evidence="6 11" id="KW-0489">Methyltransferase</keyword>
<evidence type="ECO:0000256" key="3">
    <source>
        <dbReference type="ARBA" id="ARBA00012795"/>
    </source>
</evidence>
<evidence type="ECO:0000256" key="9">
    <source>
        <dbReference type="ARBA" id="ARBA00022694"/>
    </source>
</evidence>
<evidence type="ECO:0000256" key="11">
    <source>
        <dbReference type="RuleBase" id="RU368004"/>
    </source>
</evidence>
<comment type="function">
    <text evidence="11">Adenosyl-L-methionine (AdoMet)-dependent tRNA (uracil-O(2)-)-methyltransferase.</text>
</comment>
<reference evidence="12 13" key="1">
    <citation type="submission" date="2016-03" db="EMBL/GenBank/DDBJ databases">
        <title>How can Kluyveromyces marxianus grow so fast - potential evolutionary course in Saccharomyces Complex revealed by comparative genomics.</title>
        <authorList>
            <person name="Mo W."/>
            <person name="Lu W."/>
            <person name="Yang X."/>
            <person name="Qi J."/>
            <person name="Lv H."/>
        </authorList>
    </citation>
    <scope>NUCLEOTIDE SEQUENCE [LARGE SCALE GENOMIC DNA]</scope>
    <source>
        <strain evidence="12 13">FIM1</strain>
    </source>
</reference>
<evidence type="ECO:0000256" key="6">
    <source>
        <dbReference type="ARBA" id="ARBA00022603"/>
    </source>
</evidence>
<reference evidence="12 13" key="2">
    <citation type="submission" date="2019-11" db="EMBL/GenBank/DDBJ databases">
        <authorList>
            <person name="Lu H."/>
        </authorList>
    </citation>
    <scope>NUCLEOTIDE SEQUENCE [LARGE SCALE GENOMIC DNA]</scope>
    <source>
        <strain evidence="12 13">FIM1</strain>
    </source>
</reference>
<dbReference type="PANTHER" id="PTHR21210:SF0">
    <property type="entry name" value="TRNA (URACIL-O(2)-)-METHYLTRANSFERASE-RELATED"/>
    <property type="match status" value="1"/>
</dbReference>
<dbReference type="PANTHER" id="PTHR21210">
    <property type="entry name" value="TRNA (URACIL-O(2)-)-METHYLTRANSFERASE-RELATED"/>
    <property type="match status" value="1"/>
</dbReference>
<keyword evidence="8 11" id="KW-0949">S-adenosyl-L-methionine</keyword>
<name>A0ABX6EYL3_KLUMA</name>
<dbReference type="Pfam" id="PF07757">
    <property type="entry name" value="AdoMet_MTase"/>
    <property type="match status" value="1"/>
</dbReference>
<organism evidence="12 13">
    <name type="scientific">Kluyveromyces marxianus</name>
    <name type="common">Yeast</name>
    <name type="synonym">Candida kefyr</name>
    <dbReference type="NCBI Taxonomy" id="4911"/>
    <lineage>
        <taxon>Eukaryota</taxon>
        <taxon>Fungi</taxon>
        <taxon>Dikarya</taxon>
        <taxon>Ascomycota</taxon>
        <taxon>Saccharomycotina</taxon>
        <taxon>Saccharomycetes</taxon>
        <taxon>Saccharomycetales</taxon>
        <taxon>Saccharomycetaceae</taxon>
        <taxon>Kluyveromyces</taxon>
    </lineage>
</organism>
<sequence>MTSNNIQYCTEQDSSLGPDWRCLYSTNDPIEFDKTHFEQAMLNVIRQPNVNSTVILRADMIVDNEYDMDGKLTKSERSTIPLANDEGILTVNIDDLEPRSVPVELSGIEKKSELVRRIVPRNPFKDCIINQTCLVMNSKNDDSTSLVIYIPHFEDPDLCPFYIPQVAAVAILLHEDKLSVHYIPFKGQEELLLDPKQRVVRTAFRLLQTAYKHSKGVKEGYAKRVTHDVVVDKVLFQDQYIHLKKKYSKFLVDNWAESTDPKKHVFEDIAIAAFLIELWKKIYGKDDTNTKMQFRDLGCGNGILCYILIEEGFKGLGIDARQRKSWSIYPTEVRRCLKEQVIIPSVLLRPHPSMKLHAPHIQHNGRFFPVQLFSPDLIAPATIMYSSADLIQSPQVNTAEFPPDTFIIGNHSDELTCWIPLLGYPFMVIPCCSHNLSGNRTRYAVRDAARAKKQGNSTYQGLVDRVEYLATRVGWKIEKEMLRIPSTRNAAIIGYEKNHPSDPKIDEIYSILMEEGGADGWIANTMNLMKSHPRNH</sequence>
<comment type="catalytic activity">
    <reaction evidence="10 11">
        <text>uridine(44) in tRNA(Ser) + S-adenosyl-L-methionine = 2'-O-methyluridine(44) in tRNA(Ser) + S-adenosyl-L-homocysteine + H(+)</text>
        <dbReference type="Rhea" id="RHEA:43100"/>
        <dbReference type="Rhea" id="RHEA-COMP:10339"/>
        <dbReference type="Rhea" id="RHEA-COMP:10340"/>
        <dbReference type="ChEBI" id="CHEBI:15378"/>
        <dbReference type="ChEBI" id="CHEBI:57856"/>
        <dbReference type="ChEBI" id="CHEBI:59789"/>
        <dbReference type="ChEBI" id="CHEBI:65315"/>
        <dbReference type="ChEBI" id="CHEBI:74478"/>
        <dbReference type="EC" id="2.1.1.211"/>
    </reaction>
</comment>
<evidence type="ECO:0000256" key="2">
    <source>
        <dbReference type="ARBA" id="ARBA00009056"/>
    </source>
</evidence>
<evidence type="ECO:0000313" key="12">
    <source>
        <dbReference type="EMBL" id="QGN17177.1"/>
    </source>
</evidence>
<protein>
    <recommendedName>
        <fullName evidence="4 11">tRNA (uracil-O(2)-)-methyltransferase</fullName>
        <ecNumber evidence="3 11">2.1.1.211</ecNumber>
    </recommendedName>
</protein>
<keyword evidence="13" id="KW-1185">Reference proteome</keyword>
<evidence type="ECO:0000256" key="4">
    <source>
        <dbReference type="ARBA" id="ARBA00017788"/>
    </source>
</evidence>
<proteinExistence type="inferred from homology"/>
<dbReference type="Proteomes" id="UP000422736">
    <property type="component" value="Chromosome 6"/>
</dbReference>
<accession>A0ABX6EYL3</accession>
<evidence type="ECO:0000256" key="8">
    <source>
        <dbReference type="ARBA" id="ARBA00022691"/>
    </source>
</evidence>
<dbReference type="EC" id="2.1.1.211" evidence="3 11"/>
<evidence type="ECO:0000256" key="1">
    <source>
        <dbReference type="ARBA" id="ARBA00004496"/>
    </source>
</evidence>
<evidence type="ECO:0000256" key="7">
    <source>
        <dbReference type="ARBA" id="ARBA00022679"/>
    </source>
</evidence>
<evidence type="ECO:0000256" key="5">
    <source>
        <dbReference type="ARBA" id="ARBA00022490"/>
    </source>
</evidence>